<dbReference type="PANTHER" id="PTHR24221">
    <property type="entry name" value="ATP-BINDING CASSETTE SUB-FAMILY B"/>
    <property type="match status" value="1"/>
</dbReference>
<evidence type="ECO:0000259" key="8">
    <source>
        <dbReference type="PROSITE" id="PS50893"/>
    </source>
</evidence>
<protein>
    <submittedName>
        <fullName evidence="10">Uncharacterized protein</fullName>
    </submittedName>
</protein>
<dbReference type="Pfam" id="PF00664">
    <property type="entry name" value="ABC_membrane"/>
    <property type="match status" value="1"/>
</dbReference>
<feature type="transmembrane region" description="Helical" evidence="7">
    <location>
        <begin position="152"/>
        <end position="171"/>
    </location>
</feature>
<evidence type="ECO:0000256" key="3">
    <source>
        <dbReference type="ARBA" id="ARBA00022741"/>
    </source>
</evidence>
<dbReference type="PROSITE" id="PS50893">
    <property type="entry name" value="ABC_TRANSPORTER_2"/>
    <property type="match status" value="1"/>
</dbReference>
<evidence type="ECO:0000256" key="4">
    <source>
        <dbReference type="ARBA" id="ARBA00022840"/>
    </source>
</evidence>
<feature type="transmembrane region" description="Helical" evidence="7">
    <location>
        <begin position="119"/>
        <end position="140"/>
    </location>
</feature>
<dbReference type="PROSITE" id="PS50929">
    <property type="entry name" value="ABC_TM1F"/>
    <property type="match status" value="1"/>
</dbReference>
<evidence type="ECO:0000313" key="10">
    <source>
        <dbReference type="EMBL" id="CAK9256973.1"/>
    </source>
</evidence>
<feature type="domain" description="ABC transmembrane type-1" evidence="9">
    <location>
        <begin position="120"/>
        <end position="405"/>
    </location>
</feature>
<dbReference type="EMBL" id="OZ020105">
    <property type="protein sequence ID" value="CAK9256973.1"/>
    <property type="molecule type" value="Genomic_DNA"/>
</dbReference>
<proteinExistence type="predicted"/>
<keyword evidence="11" id="KW-1185">Reference proteome</keyword>
<keyword evidence="5 7" id="KW-1133">Transmembrane helix</keyword>
<dbReference type="InterPro" id="IPR017871">
    <property type="entry name" value="ABC_transporter-like_CS"/>
</dbReference>
<reference evidence="10" key="1">
    <citation type="submission" date="2024-02" db="EMBL/GenBank/DDBJ databases">
        <authorList>
            <consortium name="ELIXIR-Norway"/>
            <consortium name="Elixir Norway"/>
        </authorList>
    </citation>
    <scope>NUCLEOTIDE SEQUENCE</scope>
</reference>
<dbReference type="SUPFAM" id="SSF90123">
    <property type="entry name" value="ABC transporter transmembrane region"/>
    <property type="match status" value="1"/>
</dbReference>
<evidence type="ECO:0000256" key="6">
    <source>
        <dbReference type="ARBA" id="ARBA00023136"/>
    </source>
</evidence>
<feature type="transmembrane region" description="Helical" evidence="7">
    <location>
        <begin position="232"/>
        <end position="255"/>
    </location>
</feature>
<evidence type="ECO:0000256" key="2">
    <source>
        <dbReference type="ARBA" id="ARBA00022692"/>
    </source>
</evidence>
<name>A0ABP0VRC5_9BRYO</name>
<dbReference type="Gene3D" id="1.20.1560.10">
    <property type="entry name" value="ABC transporter type 1, transmembrane domain"/>
    <property type="match status" value="1"/>
</dbReference>
<dbReference type="Proteomes" id="UP001497444">
    <property type="component" value="Chromosome 10"/>
</dbReference>
<sequence>MGSLMMLRISGSSSMVTTLGKSVSLVTLRSIIRIGSKVQFSQCKKRRLQHHHHQRSSVLVCRVVATATAAAQGEGTFTVKQKGTTVQGLPPAPSEASLTTVMPYLWSLASSDTTLRWRLAAALVLLVVSKAAGLAGPVLLKQAMDDLAQPPTLNATPALVALILAALSKAVSAGLNEVRYIIFAPLGQATARRVGVQLLDHILRLDLAFHLERQTGALSRILDRAQRSVVNIFRAVVFTFIPTVVELVLVCGLLAQKVSGMVAGIVLVTFTAYVAWTVHITTQAAESRKQVNKLENLATGKAVDALLNYETVVQFNNQKLEVEQYNSLLQGYQHASLASERLSAALNGGQALILALGIAAVMSLAGLQVAQGTMTIGDLVLANGLILQLSGPLQFLGFLYRDLRQSQVDLESLFTILSTQSLLKDGTVALQSTGKGVKLRANNLRFSYTSSREVLLGVSLSAEPGQSIALVGASGSGKSTIVKLLLRLYDPDSGSLFLDDHDLRSLSQESLRNAVAVVPQDTVLFNDTILHNIAYGRPSATQEQVIQAAKQARLHDAVLRMPDGYATRVGERGLKLSGGEKQRVAIARAFLKGPRLLICDEATSALDSGTEVAILRSLKELAAGRTCVFVAHRLSTIKHCDRIMVMDAGVVVEEGTHQELIAKVGIYAHMWTLQESEIQRTAAIKI</sequence>
<feature type="domain" description="ABC transporter" evidence="8">
    <location>
        <begin position="439"/>
        <end position="673"/>
    </location>
</feature>
<organism evidence="10 11">
    <name type="scientific">Sphagnum jensenii</name>
    <dbReference type="NCBI Taxonomy" id="128206"/>
    <lineage>
        <taxon>Eukaryota</taxon>
        <taxon>Viridiplantae</taxon>
        <taxon>Streptophyta</taxon>
        <taxon>Embryophyta</taxon>
        <taxon>Bryophyta</taxon>
        <taxon>Sphagnophytina</taxon>
        <taxon>Sphagnopsida</taxon>
        <taxon>Sphagnales</taxon>
        <taxon>Sphagnaceae</taxon>
        <taxon>Sphagnum</taxon>
    </lineage>
</organism>
<dbReference type="CDD" id="cd18582">
    <property type="entry name" value="ABC_6TM_ATM1_ABCB7"/>
    <property type="match status" value="1"/>
</dbReference>
<evidence type="ECO:0000256" key="1">
    <source>
        <dbReference type="ARBA" id="ARBA00004141"/>
    </source>
</evidence>
<dbReference type="InterPro" id="IPR039421">
    <property type="entry name" value="Type_1_exporter"/>
</dbReference>
<feature type="transmembrane region" description="Helical" evidence="7">
    <location>
        <begin position="261"/>
        <end position="280"/>
    </location>
</feature>
<evidence type="ECO:0000256" key="7">
    <source>
        <dbReference type="SAM" id="Phobius"/>
    </source>
</evidence>
<dbReference type="Pfam" id="PF00005">
    <property type="entry name" value="ABC_tran"/>
    <property type="match status" value="1"/>
</dbReference>
<keyword evidence="2 7" id="KW-0812">Transmembrane</keyword>
<dbReference type="SMART" id="SM00382">
    <property type="entry name" value="AAA"/>
    <property type="match status" value="1"/>
</dbReference>
<dbReference type="Gene3D" id="3.40.50.300">
    <property type="entry name" value="P-loop containing nucleotide triphosphate hydrolases"/>
    <property type="match status" value="1"/>
</dbReference>
<dbReference type="InterPro" id="IPR003439">
    <property type="entry name" value="ABC_transporter-like_ATP-bd"/>
</dbReference>
<dbReference type="InterPro" id="IPR027417">
    <property type="entry name" value="P-loop_NTPase"/>
</dbReference>
<dbReference type="SUPFAM" id="SSF52540">
    <property type="entry name" value="P-loop containing nucleoside triphosphate hydrolases"/>
    <property type="match status" value="1"/>
</dbReference>
<dbReference type="InterPro" id="IPR036640">
    <property type="entry name" value="ABC1_TM_sf"/>
</dbReference>
<keyword evidence="4" id="KW-0067">ATP-binding</keyword>
<evidence type="ECO:0000313" key="11">
    <source>
        <dbReference type="Proteomes" id="UP001497444"/>
    </source>
</evidence>
<accession>A0ABP0VRC5</accession>
<evidence type="ECO:0000256" key="5">
    <source>
        <dbReference type="ARBA" id="ARBA00022989"/>
    </source>
</evidence>
<dbReference type="InterPro" id="IPR011527">
    <property type="entry name" value="ABC1_TM_dom"/>
</dbReference>
<dbReference type="InterPro" id="IPR003593">
    <property type="entry name" value="AAA+_ATPase"/>
</dbReference>
<evidence type="ECO:0000259" key="9">
    <source>
        <dbReference type="PROSITE" id="PS50929"/>
    </source>
</evidence>
<gene>
    <name evidence="10" type="ORF">CSSPJE1EN1_LOCUS2451</name>
</gene>
<feature type="transmembrane region" description="Helical" evidence="7">
    <location>
        <begin position="351"/>
        <end position="370"/>
    </location>
</feature>
<keyword evidence="3" id="KW-0547">Nucleotide-binding</keyword>
<dbReference type="PANTHER" id="PTHR24221:SF470">
    <property type="entry name" value="MITOCHONDRIAL ABC TRANSPORTER ATM"/>
    <property type="match status" value="1"/>
</dbReference>
<keyword evidence="6 7" id="KW-0472">Membrane</keyword>
<dbReference type="PROSITE" id="PS00211">
    <property type="entry name" value="ABC_TRANSPORTER_1"/>
    <property type="match status" value="1"/>
</dbReference>
<comment type="subcellular location">
    <subcellularLocation>
        <location evidence="1">Membrane</location>
        <topology evidence="1">Multi-pass membrane protein</topology>
    </subcellularLocation>
</comment>